<feature type="transmembrane region" description="Helical" evidence="1">
    <location>
        <begin position="120"/>
        <end position="150"/>
    </location>
</feature>
<evidence type="ECO:0008006" key="4">
    <source>
        <dbReference type="Google" id="ProtNLM"/>
    </source>
</evidence>
<reference evidence="2 3" key="1">
    <citation type="submission" date="2017-05" db="EMBL/GenBank/DDBJ databases">
        <title>Virgibacillus sp. AK90 isolated from a saltern of Kakinada, India.</title>
        <authorList>
            <person name="Gupta V."/>
            <person name="Sidhu C."/>
            <person name="Korpole S."/>
            <person name="Pinnaka A.K."/>
        </authorList>
    </citation>
    <scope>NUCLEOTIDE SEQUENCE [LARGE SCALE GENOMIC DNA]</scope>
    <source>
        <strain evidence="2 3">AK90</strain>
    </source>
</reference>
<name>A0A3E0WVP1_9BACI</name>
<dbReference type="AlphaFoldDB" id="A0A3E0WVP1"/>
<keyword evidence="1" id="KW-0472">Membrane</keyword>
<gene>
    <name evidence="2" type="ORF">CAI16_02965</name>
</gene>
<accession>A0A3E0WVP1</accession>
<keyword evidence="1" id="KW-1133">Transmembrane helix</keyword>
<proteinExistence type="predicted"/>
<sequence>MKNRTIGKVSNWKSNTFKLLFYLLTLILSYSLLCLFVMLSPIKENSSKWMFVFQSILIIVIIVSVFLFRKKISYFHELCHHFSANLFYYPSKIILEEEKDINSNARCEFKYGEVIKRSHFLIIALAPAFVISIIFSILLFVLTILNLYIVALIAPIIFYFISTGFTLDIIMCIQVFLYTKKNEDLRYQGKIYWEII</sequence>
<evidence type="ECO:0000313" key="3">
    <source>
        <dbReference type="Proteomes" id="UP000256488"/>
    </source>
</evidence>
<protein>
    <recommendedName>
        <fullName evidence="4">DUF3267 domain-containing protein</fullName>
    </recommendedName>
</protein>
<evidence type="ECO:0000313" key="2">
    <source>
        <dbReference type="EMBL" id="RFA37050.1"/>
    </source>
</evidence>
<dbReference type="EMBL" id="NFZX01000003">
    <property type="protein sequence ID" value="RFA37050.1"/>
    <property type="molecule type" value="Genomic_DNA"/>
</dbReference>
<comment type="caution">
    <text evidence="2">The sequence shown here is derived from an EMBL/GenBank/DDBJ whole genome shotgun (WGS) entry which is preliminary data.</text>
</comment>
<feature type="transmembrane region" description="Helical" evidence="1">
    <location>
        <begin position="156"/>
        <end position="178"/>
    </location>
</feature>
<dbReference type="Proteomes" id="UP000256488">
    <property type="component" value="Unassembled WGS sequence"/>
</dbReference>
<feature type="transmembrane region" description="Helical" evidence="1">
    <location>
        <begin position="51"/>
        <end position="68"/>
    </location>
</feature>
<keyword evidence="1" id="KW-0812">Transmembrane</keyword>
<organism evidence="2 3">
    <name type="scientific">Virgibacillus dokdonensis</name>
    <dbReference type="NCBI Taxonomy" id="302167"/>
    <lineage>
        <taxon>Bacteria</taxon>
        <taxon>Bacillati</taxon>
        <taxon>Bacillota</taxon>
        <taxon>Bacilli</taxon>
        <taxon>Bacillales</taxon>
        <taxon>Bacillaceae</taxon>
        <taxon>Virgibacillus</taxon>
    </lineage>
</organism>
<feature type="transmembrane region" description="Helical" evidence="1">
    <location>
        <begin position="20"/>
        <end position="39"/>
    </location>
</feature>
<evidence type="ECO:0000256" key="1">
    <source>
        <dbReference type="SAM" id="Phobius"/>
    </source>
</evidence>